<reference evidence="2" key="1">
    <citation type="submission" date="2015-06" db="UniProtKB">
        <authorList>
            <consortium name="EnsemblPlants"/>
        </authorList>
    </citation>
    <scope>IDENTIFICATION</scope>
</reference>
<proteinExistence type="predicted"/>
<dbReference type="EnsemblPlants" id="EMT08235">
    <property type="protein sequence ID" value="EMT08235"/>
    <property type="gene ID" value="F775_31783"/>
</dbReference>
<dbReference type="Gene3D" id="3.90.1720.10">
    <property type="entry name" value="endopeptidase domain like (from Nostoc punctiforme)"/>
    <property type="match status" value="1"/>
</dbReference>
<protein>
    <submittedName>
        <fullName evidence="2">Uncharacterized protein</fullName>
    </submittedName>
</protein>
<feature type="compositionally biased region" description="Low complexity" evidence="1">
    <location>
        <begin position="327"/>
        <end position="337"/>
    </location>
</feature>
<dbReference type="PANTHER" id="PTHR46137:SF3">
    <property type="entry name" value="OS05G0310600 PROTEIN"/>
    <property type="match status" value="1"/>
</dbReference>
<dbReference type="InterPro" id="IPR007053">
    <property type="entry name" value="LRAT_dom"/>
</dbReference>
<name>M8B3Q5_AEGTA</name>
<dbReference type="PROSITE" id="PS51934">
    <property type="entry name" value="LRAT"/>
    <property type="match status" value="1"/>
</dbReference>
<evidence type="ECO:0000256" key="1">
    <source>
        <dbReference type="SAM" id="MobiDB-lite"/>
    </source>
</evidence>
<dbReference type="PANTHER" id="PTHR46137">
    <property type="entry name" value="OS05G0310600 PROTEIN"/>
    <property type="match status" value="1"/>
</dbReference>
<evidence type="ECO:0000313" key="2">
    <source>
        <dbReference type="EnsemblPlants" id="EMT08235"/>
    </source>
</evidence>
<dbReference type="Pfam" id="PF04970">
    <property type="entry name" value="LRAT"/>
    <property type="match status" value="1"/>
</dbReference>
<feature type="compositionally biased region" description="Low complexity" evidence="1">
    <location>
        <begin position="363"/>
        <end position="373"/>
    </location>
</feature>
<dbReference type="AlphaFoldDB" id="M8B3Q5"/>
<feature type="region of interest" description="Disordered" evidence="1">
    <location>
        <begin position="325"/>
        <end position="400"/>
    </location>
</feature>
<sequence length="400" mass="41883">MVGVLSNRVGREALAAGGHIYSWSSAYIYAHHGRLWNSISVSTPVLDSSMVGVLSNRVGREALAAGDHIYSWRTAYIYAHHGIYAGDGMVIHFTRAAGHEIGTGTFLDKFLFSSSPTTADGPPCEKCGHLIKPQGVIMSCLDCFLDGGSLYLFDYAVSPPFFLAKARGGTCTMAPSDAAQLVVHRAKHLLNNGFGMYSLFKNNCEDFAIYCKTELLVETAYSVGRSGQLASLTAAFSAVASSPLRFLTTSASGLAIVTSGMYCVGRYVSDMGVRRDVIKVPVERLVEHWVNNVTPALPQGATQAETAMPGGSPELPGEGELAKMATPGGSPELPGEGELAKTATPGGSPELPGEGELAKTATPGGLPELPGEGELAKTATPEGSLELPGEGELAKKGSVI</sequence>
<feature type="compositionally biased region" description="Low complexity" evidence="1">
    <location>
        <begin position="345"/>
        <end position="355"/>
    </location>
</feature>
<accession>M8B3Q5</accession>
<organism evidence="2">
    <name type="scientific">Aegilops tauschii</name>
    <name type="common">Tausch's goatgrass</name>
    <name type="synonym">Aegilops squarrosa</name>
    <dbReference type="NCBI Taxonomy" id="37682"/>
    <lineage>
        <taxon>Eukaryota</taxon>
        <taxon>Viridiplantae</taxon>
        <taxon>Streptophyta</taxon>
        <taxon>Embryophyta</taxon>
        <taxon>Tracheophyta</taxon>
        <taxon>Spermatophyta</taxon>
        <taxon>Magnoliopsida</taxon>
        <taxon>Liliopsida</taxon>
        <taxon>Poales</taxon>
        <taxon>Poaceae</taxon>
        <taxon>BOP clade</taxon>
        <taxon>Pooideae</taxon>
        <taxon>Triticodae</taxon>
        <taxon>Triticeae</taxon>
        <taxon>Triticinae</taxon>
        <taxon>Aegilops</taxon>
    </lineage>
</organism>
<feature type="compositionally biased region" description="Low complexity" evidence="1">
    <location>
        <begin position="381"/>
        <end position="391"/>
    </location>
</feature>